<feature type="compositionally biased region" description="Basic and acidic residues" evidence="1">
    <location>
        <begin position="391"/>
        <end position="412"/>
    </location>
</feature>
<evidence type="ECO:0000313" key="2">
    <source>
        <dbReference type="EMBL" id="KAA9394607.1"/>
    </source>
</evidence>
<dbReference type="RefSeq" id="WP_158033278.1">
    <property type="nucleotide sequence ID" value="NZ_ML708614.1"/>
</dbReference>
<organism evidence="2 3">
    <name type="scientific">Kocuria coralli</name>
    <dbReference type="NCBI Taxonomy" id="1461025"/>
    <lineage>
        <taxon>Bacteria</taxon>
        <taxon>Bacillati</taxon>
        <taxon>Actinomycetota</taxon>
        <taxon>Actinomycetes</taxon>
        <taxon>Micrococcales</taxon>
        <taxon>Micrococcaceae</taxon>
        <taxon>Kocuria</taxon>
    </lineage>
</organism>
<name>A0A5J5KXW0_9MICC</name>
<sequence length="450" mass="48966">MALSVSSSLNQKTWDATVRVTGGHPDQLWGIGAVQQAAEGEDLTVDRVLVRDSEERMVGYAQLQIRPHHGRILAEGQQVHVNRPATVPAFMDALARYAADRYRAERITLTVDVPGAVHLREALDQRSWTPLDPVGEAEAGPLRLRVPLGETEKALSARLSAETLDRCRAGLRVSDVTVREITADSGGVRAVGLKTGQINHLLKDLGQDSLLLVATQERPGEQPEALGYLWFVHTVGLAMLYRIGFTRKARELGIDDALLLTGVVELQKRGVQRMDGGDAKDKHVPTVVRELADRERAVLGTWRKDLVEATGAKPSAGTGGGRKRRVRGRRKDDPGVEPQAHQGADAAAEPQRVDQVRRQVSQDLGIEMTGVTPAQREIEPARDAAATPGESRGDAAPRASSEHQREPRKKNGDTGTASPQERPPRAGRPISSVKRLYAEGMRAFRDAAGR</sequence>
<dbReference type="AlphaFoldDB" id="A0A5J5KXW0"/>
<protein>
    <submittedName>
        <fullName evidence="2">Uncharacterized protein</fullName>
    </submittedName>
</protein>
<reference evidence="2 3" key="1">
    <citation type="submission" date="2019-05" db="EMBL/GenBank/DDBJ databases">
        <title>Kocuria coralli sp. nov., a novel actinobacterium isolated from coral reef seawater.</title>
        <authorList>
            <person name="Li J."/>
        </authorList>
    </citation>
    <scope>NUCLEOTIDE SEQUENCE [LARGE SCALE GENOMIC DNA]</scope>
    <source>
        <strain evidence="2 3">SCSIO 13007</strain>
    </source>
</reference>
<gene>
    <name evidence="2" type="ORF">FCK90_05370</name>
</gene>
<dbReference type="OrthoDB" id="9785911at2"/>
<feature type="region of interest" description="Disordered" evidence="1">
    <location>
        <begin position="309"/>
        <end position="438"/>
    </location>
</feature>
<evidence type="ECO:0000256" key="1">
    <source>
        <dbReference type="SAM" id="MobiDB-lite"/>
    </source>
</evidence>
<dbReference type="Proteomes" id="UP000325957">
    <property type="component" value="Unassembled WGS sequence"/>
</dbReference>
<comment type="caution">
    <text evidence="2">The sequence shown here is derived from an EMBL/GenBank/DDBJ whole genome shotgun (WGS) entry which is preliminary data.</text>
</comment>
<proteinExistence type="predicted"/>
<dbReference type="EMBL" id="SZWF01000005">
    <property type="protein sequence ID" value="KAA9394607.1"/>
    <property type="molecule type" value="Genomic_DNA"/>
</dbReference>
<keyword evidence="3" id="KW-1185">Reference proteome</keyword>
<evidence type="ECO:0000313" key="3">
    <source>
        <dbReference type="Proteomes" id="UP000325957"/>
    </source>
</evidence>
<accession>A0A5J5KXW0</accession>